<dbReference type="GeneID" id="19465029"/>
<organism evidence="2 3">
    <name type="scientific">Glarea lozoyensis (strain ATCC 20868 / MF5171)</name>
    <dbReference type="NCBI Taxonomy" id="1116229"/>
    <lineage>
        <taxon>Eukaryota</taxon>
        <taxon>Fungi</taxon>
        <taxon>Dikarya</taxon>
        <taxon>Ascomycota</taxon>
        <taxon>Pezizomycotina</taxon>
        <taxon>Leotiomycetes</taxon>
        <taxon>Helotiales</taxon>
        <taxon>Helotiaceae</taxon>
        <taxon>Glarea</taxon>
    </lineage>
</organism>
<dbReference type="InterPro" id="IPR011032">
    <property type="entry name" value="GroES-like_sf"/>
</dbReference>
<dbReference type="OMA" id="KNANWAD"/>
<dbReference type="PANTHER" id="PTHR45033:SF2">
    <property type="entry name" value="ZINC-TYPE ALCOHOL DEHYDROGENASE-LIKE PROTEIN C1773.06C"/>
    <property type="match status" value="1"/>
</dbReference>
<accession>S3E3E4</accession>
<dbReference type="InterPro" id="IPR036291">
    <property type="entry name" value="NAD(P)-bd_dom_sf"/>
</dbReference>
<dbReference type="InterPro" id="IPR013154">
    <property type="entry name" value="ADH-like_N"/>
</dbReference>
<protein>
    <submittedName>
        <fullName evidence="2">NAD(P)-binding Rossmann-fold containing protein</fullName>
    </submittedName>
</protein>
<proteinExistence type="predicted"/>
<evidence type="ECO:0000259" key="1">
    <source>
        <dbReference type="SMART" id="SM00829"/>
    </source>
</evidence>
<dbReference type="SMART" id="SM00829">
    <property type="entry name" value="PKS_ER"/>
    <property type="match status" value="1"/>
</dbReference>
<dbReference type="HOGENOM" id="CLU_026673_3_4_1"/>
<dbReference type="KEGG" id="glz:GLAREA_05975"/>
<gene>
    <name evidence="2" type="ORF">GLAREA_05975</name>
</gene>
<dbReference type="EMBL" id="KE145358">
    <property type="protein sequence ID" value="EPE32963.1"/>
    <property type="molecule type" value="Genomic_DNA"/>
</dbReference>
<dbReference type="AlphaFoldDB" id="S3E3E4"/>
<dbReference type="InterPro" id="IPR052711">
    <property type="entry name" value="Zinc_ADH-like"/>
</dbReference>
<evidence type="ECO:0000313" key="2">
    <source>
        <dbReference type="EMBL" id="EPE32963.1"/>
    </source>
</evidence>
<dbReference type="InterPro" id="IPR013149">
    <property type="entry name" value="ADH-like_C"/>
</dbReference>
<feature type="domain" description="Enoyl reductase (ER)" evidence="1">
    <location>
        <begin position="20"/>
        <end position="346"/>
    </location>
</feature>
<name>S3E3E4_GLAL2</name>
<dbReference type="InterPro" id="IPR020843">
    <property type="entry name" value="ER"/>
</dbReference>
<dbReference type="Pfam" id="PF08240">
    <property type="entry name" value="ADH_N"/>
    <property type="match status" value="1"/>
</dbReference>
<dbReference type="CDD" id="cd08276">
    <property type="entry name" value="MDR7"/>
    <property type="match status" value="1"/>
</dbReference>
<dbReference type="eggNOG" id="KOG1198">
    <property type="taxonomic scope" value="Eukaryota"/>
</dbReference>
<dbReference type="SUPFAM" id="SSF50129">
    <property type="entry name" value="GroES-like"/>
    <property type="match status" value="1"/>
</dbReference>
<dbReference type="Gene3D" id="3.90.180.10">
    <property type="entry name" value="Medium-chain alcohol dehydrogenases, catalytic domain"/>
    <property type="match status" value="1"/>
</dbReference>
<dbReference type="GO" id="GO:0016491">
    <property type="term" value="F:oxidoreductase activity"/>
    <property type="evidence" value="ECO:0007669"/>
    <property type="project" value="InterPro"/>
</dbReference>
<dbReference type="SUPFAM" id="SSF51735">
    <property type="entry name" value="NAD(P)-binding Rossmann-fold domains"/>
    <property type="match status" value="1"/>
</dbReference>
<keyword evidence="3" id="KW-1185">Reference proteome</keyword>
<dbReference type="Pfam" id="PF00107">
    <property type="entry name" value="ADH_zinc_N"/>
    <property type="match status" value="1"/>
</dbReference>
<dbReference type="OrthoDB" id="3509362at2759"/>
<reference evidence="2 3" key="1">
    <citation type="journal article" date="2013" name="BMC Genomics">
        <title>Genomics-driven discovery of the pneumocandin biosynthetic gene cluster in the fungus Glarea lozoyensis.</title>
        <authorList>
            <person name="Chen L."/>
            <person name="Yue Q."/>
            <person name="Zhang X."/>
            <person name="Xiang M."/>
            <person name="Wang C."/>
            <person name="Li S."/>
            <person name="Che Y."/>
            <person name="Ortiz-Lopez F.J."/>
            <person name="Bills G.F."/>
            <person name="Liu X."/>
            <person name="An Z."/>
        </authorList>
    </citation>
    <scope>NUCLEOTIDE SEQUENCE [LARGE SCALE GENOMIC DNA]</scope>
    <source>
        <strain evidence="3">ATCC 20868 / MF5171</strain>
    </source>
</reference>
<dbReference type="PANTHER" id="PTHR45033">
    <property type="match status" value="1"/>
</dbReference>
<dbReference type="Gene3D" id="3.40.50.720">
    <property type="entry name" value="NAD(P)-binding Rossmann-like Domain"/>
    <property type="match status" value="1"/>
</dbReference>
<sequence length="348" mass="37249">MSQSYQIFPTDAAKSHLSPTFLNNLHLKTTPIPTPGPNSVLLRIRAVSLNYRDLLIVANSPLYPVSAVPGLIPCCDGAGEIVSVGENSKWASNIGASVIVHPTHSWIDGNVSNYDFATTRGMGDIQGLLAQYVVIEDEWIVLGPKNLSFEEMASLPCAGATAVNVLSSVNVEKGTTVVTQGTGGVSCFVIQFASALGATVISTSSSAAKLAIAQKLGATHLINYNTSPSWSEDILRLTDNRGVDLVADVGGSGTIGETIKSLRQGGTACCIGFLAPPKEVDVVFDLMFKARTLKGVICFSRKMVEDMVVLVEEHDIHPPIEVYEWEDAKKAFEIYRDQKVVGKVVIKV</sequence>
<dbReference type="Proteomes" id="UP000016922">
    <property type="component" value="Unassembled WGS sequence"/>
</dbReference>
<dbReference type="RefSeq" id="XP_008079580.1">
    <property type="nucleotide sequence ID" value="XM_008081389.1"/>
</dbReference>
<evidence type="ECO:0000313" key="3">
    <source>
        <dbReference type="Proteomes" id="UP000016922"/>
    </source>
</evidence>